<dbReference type="AlphaFoldDB" id="X1A6N0"/>
<feature type="non-terminal residue" evidence="1">
    <location>
        <position position="101"/>
    </location>
</feature>
<proteinExistence type="predicted"/>
<gene>
    <name evidence="1" type="ORF">S01H4_33206</name>
</gene>
<name>X1A6N0_9ZZZZ</name>
<reference evidence="1" key="1">
    <citation type="journal article" date="2014" name="Front. Microbiol.">
        <title>High frequency of phylogenetically diverse reductive dehalogenase-homologous genes in deep subseafloor sedimentary metagenomes.</title>
        <authorList>
            <person name="Kawai M."/>
            <person name="Futagami T."/>
            <person name="Toyoda A."/>
            <person name="Takaki Y."/>
            <person name="Nishi S."/>
            <person name="Hori S."/>
            <person name="Arai W."/>
            <person name="Tsubouchi T."/>
            <person name="Morono Y."/>
            <person name="Uchiyama I."/>
            <person name="Ito T."/>
            <person name="Fujiyama A."/>
            <person name="Inagaki F."/>
            <person name="Takami H."/>
        </authorList>
    </citation>
    <scope>NUCLEOTIDE SEQUENCE</scope>
    <source>
        <strain evidence="1">Expedition CK06-06</strain>
    </source>
</reference>
<protein>
    <submittedName>
        <fullName evidence="1">Uncharacterized protein</fullName>
    </submittedName>
</protein>
<evidence type="ECO:0000313" key="1">
    <source>
        <dbReference type="EMBL" id="GAG77810.1"/>
    </source>
</evidence>
<sequence>MYKEIRARLQAKGEGAPFSFSGRDSIFSDLSFSAGKYRVRGYLIFINGTEKDYVLLSYTPIERYGKMHDFLLSSLDSFSLDDKEKYLPGPVSQFYYPFPGR</sequence>
<comment type="caution">
    <text evidence="1">The sequence shown here is derived from an EMBL/GenBank/DDBJ whole genome shotgun (WGS) entry which is preliminary data.</text>
</comment>
<dbReference type="EMBL" id="BART01017446">
    <property type="protein sequence ID" value="GAG77810.1"/>
    <property type="molecule type" value="Genomic_DNA"/>
</dbReference>
<organism evidence="1">
    <name type="scientific">marine sediment metagenome</name>
    <dbReference type="NCBI Taxonomy" id="412755"/>
    <lineage>
        <taxon>unclassified sequences</taxon>
        <taxon>metagenomes</taxon>
        <taxon>ecological metagenomes</taxon>
    </lineage>
</organism>
<accession>X1A6N0</accession>